<dbReference type="PANTHER" id="PTHR43201:SF8">
    <property type="entry name" value="ACYL-COA SYNTHETASE FAMILY MEMBER 3"/>
    <property type="match status" value="1"/>
</dbReference>
<feature type="domain" description="AMP-dependent synthetase/ligase" evidence="2">
    <location>
        <begin position="56"/>
        <end position="387"/>
    </location>
</feature>
<dbReference type="Pfam" id="PF13193">
    <property type="entry name" value="AMP-binding_C"/>
    <property type="match status" value="1"/>
</dbReference>
<dbReference type="Pfam" id="PF00501">
    <property type="entry name" value="AMP-binding"/>
    <property type="match status" value="1"/>
</dbReference>
<dbReference type="InterPro" id="IPR025110">
    <property type="entry name" value="AMP-bd_C"/>
</dbReference>
<dbReference type="InterPro" id="IPR045851">
    <property type="entry name" value="AMP-bd_C_sf"/>
</dbReference>
<dbReference type="InterPro" id="IPR000873">
    <property type="entry name" value="AMP-dep_synth/lig_dom"/>
</dbReference>
<dbReference type="Proteomes" id="UP001205105">
    <property type="component" value="Unassembled WGS sequence"/>
</dbReference>
<dbReference type="Gene3D" id="3.40.50.12780">
    <property type="entry name" value="N-terminal domain of ligase-like"/>
    <property type="match status" value="1"/>
</dbReference>
<evidence type="ECO:0000313" key="4">
    <source>
        <dbReference type="EMBL" id="KAI7845884.1"/>
    </source>
</evidence>
<feature type="domain" description="AMP-binding enzyme C-terminal" evidence="3">
    <location>
        <begin position="432"/>
        <end position="525"/>
    </location>
</feature>
<evidence type="ECO:0000256" key="1">
    <source>
        <dbReference type="ARBA" id="ARBA00006432"/>
    </source>
</evidence>
<dbReference type="AlphaFoldDB" id="A0AAD5H693"/>
<organism evidence="4 5">
    <name type="scientific">Chlorella ohadii</name>
    <dbReference type="NCBI Taxonomy" id="2649997"/>
    <lineage>
        <taxon>Eukaryota</taxon>
        <taxon>Viridiplantae</taxon>
        <taxon>Chlorophyta</taxon>
        <taxon>core chlorophytes</taxon>
        <taxon>Trebouxiophyceae</taxon>
        <taxon>Chlorellales</taxon>
        <taxon>Chlorellaceae</taxon>
        <taxon>Chlorella clade</taxon>
        <taxon>Chlorella</taxon>
    </lineage>
</organism>
<name>A0AAD5H693_9CHLO</name>
<dbReference type="SUPFAM" id="SSF56801">
    <property type="entry name" value="Acetyl-CoA synthetase-like"/>
    <property type="match status" value="1"/>
</dbReference>
<comment type="caution">
    <text evidence="4">The sequence shown here is derived from an EMBL/GenBank/DDBJ whole genome shotgun (WGS) entry which is preliminary data.</text>
</comment>
<sequence>MEVLRSALAFQQRTAIVAAGQSYRYRDVLTASLAACRKLEGAAAPAAATSGAALGSAGPRVALFAEPGAEYVAGQFGTWLHSGISVPLCLSHPDRELQYVLEDAQVSSVLASERHAERLYRLAQPFGANVHVVDAPASSTEEQKQQEEHGEQAAELEAEVSQRLAGQRPEDGALIIYTSGTTGRPKGALHTHSSLLAMVDTLCSAWEWQADDRILHTLPLHHVHGIVNALLCALRAGACVEMLPRFQPGEVWQHLVRRHDPVTVFMGVPTMYSKLLSTYEHMEPSHQQQAAAAARRLRLTVSGSAACPTPIMERWEQLSGEKLLERYGMTETGMLLGNPYRGERRPGTVGQPFPGVQVRITNADGSDAGAGPGELRVRGPQLFKEYWRRPDATAEAFDEQGFFLTGDTGVLEKGGYYRLLGRTSVDISALHIESALLEHPRIAEVAVLGLPDAEYGETIAAVVALKTAPQQANTAASAAASSSSGGNGSLTLHDLRAWARDRLPPYQLPRHLKLVEAIPRNAMGKVNKKELRKQLFPDA</sequence>
<dbReference type="PROSITE" id="PS00455">
    <property type="entry name" value="AMP_BINDING"/>
    <property type="match status" value="1"/>
</dbReference>
<evidence type="ECO:0000313" key="5">
    <source>
        <dbReference type="Proteomes" id="UP001205105"/>
    </source>
</evidence>
<dbReference type="CDD" id="cd05941">
    <property type="entry name" value="MCS"/>
    <property type="match status" value="1"/>
</dbReference>
<proteinExistence type="inferred from homology"/>
<dbReference type="GO" id="GO:0031956">
    <property type="term" value="F:medium-chain fatty acid-CoA ligase activity"/>
    <property type="evidence" value="ECO:0007669"/>
    <property type="project" value="TreeGrafter"/>
</dbReference>
<dbReference type="EMBL" id="JADXDR010000012">
    <property type="protein sequence ID" value="KAI7845884.1"/>
    <property type="molecule type" value="Genomic_DNA"/>
</dbReference>
<accession>A0AAD5H693</accession>
<protein>
    <submittedName>
        <fullName evidence="4">Uncharacterized protein</fullName>
    </submittedName>
</protein>
<dbReference type="PANTHER" id="PTHR43201">
    <property type="entry name" value="ACYL-COA SYNTHETASE"/>
    <property type="match status" value="1"/>
</dbReference>
<reference evidence="4" key="1">
    <citation type="submission" date="2020-11" db="EMBL/GenBank/DDBJ databases">
        <title>Chlorella ohadii genome sequencing and assembly.</title>
        <authorList>
            <person name="Murik O."/>
            <person name="Treves H."/>
            <person name="Kedem I."/>
            <person name="Shotland Y."/>
            <person name="Kaplan A."/>
        </authorList>
    </citation>
    <scope>NUCLEOTIDE SEQUENCE</scope>
    <source>
        <strain evidence="4">1</strain>
    </source>
</reference>
<dbReference type="GO" id="GO:0006631">
    <property type="term" value="P:fatty acid metabolic process"/>
    <property type="evidence" value="ECO:0007669"/>
    <property type="project" value="TreeGrafter"/>
</dbReference>
<keyword evidence="5" id="KW-1185">Reference proteome</keyword>
<dbReference type="InterPro" id="IPR042099">
    <property type="entry name" value="ANL_N_sf"/>
</dbReference>
<comment type="similarity">
    <text evidence="1">Belongs to the ATP-dependent AMP-binding enzyme family.</text>
</comment>
<evidence type="ECO:0000259" key="3">
    <source>
        <dbReference type="Pfam" id="PF13193"/>
    </source>
</evidence>
<gene>
    <name evidence="4" type="ORF">COHA_000617</name>
</gene>
<evidence type="ECO:0000259" key="2">
    <source>
        <dbReference type="Pfam" id="PF00501"/>
    </source>
</evidence>
<dbReference type="Gene3D" id="3.30.300.30">
    <property type="match status" value="1"/>
</dbReference>
<dbReference type="InterPro" id="IPR020845">
    <property type="entry name" value="AMP-binding_CS"/>
</dbReference>